<dbReference type="EMBL" id="ACJM01000004">
    <property type="protein sequence ID" value="EEG78179.1"/>
    <property type="molecule type" value="Genomic_DNA"/>
</dbReference>
<dbReference type="GO" id="GO:0005886">
    <property type="term" value="C:plasma membrane"/>
    <property type="evidence" value="ECO:0007669"/>
    <property type="project" value="UniProtKB-SubCell"/>
</dbReference>
<feature type="transmembrane region" description="Helical" evidence="6">
    <location>
        <begin position="226"/>
        <end position="247"/>
    </location>
</feature>
<dbReference type="SUPFAM" id="SSF103473">
    <property type="entry name" value="MFS general substrate transporter"/>
    <property type="match status" value="1"/>
</dbReference>
<reference evidence="8 9" key="1">
    <citation type="submission" date="2009-02" db="EMBL/GenBank/DDBJ databases">
        <title>Sequencing of the draft genome and assembly of Dethiobacter alkaliphilus AHT 1.</title>
        <authorList>
            <consortium name="US DOE Joint Genome Institute (JGI-PGF)"/>
            <person name="Lucas S."/>
            <person name="Copeland A."/>
            <person name="Lapidus A."/>
            <person name="Glavina del Rio T."/>
            <person name="Dalin E."/>
            <person name="Tice H."/>
            <person name="Bruce D."/>
            <person name="Goodwin L."/>
            <person name="Pitluck S."/>
            <person name="Larimer F."/>
            <person name="Land M.L."/>
            <person name="Hauser L."/>
            <person name="Muyzer G."/>
        </authorList>
    </citation>
    <scope>NUCLEOTIDE SEQUENCE [LARGE SCALE GENOMIC DNA]</scope>
    <source>
        <strain evidence="8 9">AHT 1</strain>
    </source>
</reference>
<dbReference type="PANTHER" id="PTHR11360:SF304">
    <property type="entry name" value="MFS DOMAIN-CONTAINING PROTEIN"/>
    <property type="match status" value="1"/>
</dbReference>
<evidence type="ECO:0000313" key="8">
    <source>
        <dbReference type="EMBL" id="EEG78179.1"/>
    </source>
</evidence>
<feature type="transmembrane region" description="Helical" evidence="6">
    <location>
        <begin position="381"/>
        <end position="399"/>
    </location>
</feature>
<evidence type="ECO:0000256" key="1">
    <source>
        <dbReference type="ARBA" id="ARBA00004651"/>
    </source>
</evidence>
<dbReference type="RefSeq" id="WP_008515530.1">
    <property type="nucleotide sequence ID" value="NZ_ACJM01000004.1"/>
</dbReference>
<keyword evidence="4 6" id="KW-1133">Transmembrane helix</keyword>
<evidence type="ECO:0000256" key="6">
    <source>
        <dbReference type="SAM" id="Phobius"/>
    </source>
</evidence>
<dbReference type="eggNOG" id="COG2223">
    <property type="taxonomic scope" value="Bacteria"/>
</dbReference>
<feature type="transmembrane region" description="Helical" evidence="6">
    <location>
        <begin position="135"/>
        <end position="156"/>
    </location>
</feature>
<evidence type="ECO:0000313" key="9">
    <source>
        <dbReference type="Proteomes" id="UP000006443"/>
    </source>
</evidence>
<organism evidence="8 9">
    <name type="scientific">Dethiobacter alkaliphilus AHT 1</name>
    <dbReference type="NCBI Taxonomy" id="555088"/>
    <lineage>
        <taxon>Bacteria</taxon>
        <taxon>Bacillati</taxon>
        <taxon>Bacillota</taxon>
        <taxon>Dethiobacteria</taxon>
        <taxon>Dethiobacterales</taxon>
        <taxon>Dethiobacteraceae</taxon>
        <taxon>Dethiobacter</taxon>
    </lineage>
</organism>
<dbReference type="Pfam" id="PF07690">
    <property type="entry name" value="MFS_1"/>
    <property type="match status" value="2"/>
</dbReference>
<keyword evidence="9" id="KW-1185">Reference proteome</keyword>
<comment type="caution">
    <text evidence="8">The sequence shown here is derived from an EMBL/GenBank/DDBJ whole genome shotgun (WGS) entry which is preliminary data.</text>
</comment>
<feature type="transmembrane region" description="Helical" evidence="6">
    <location>
        <begin position="77"/>
        <end position="97"/>
    </location>
</feature>
<protein>
    <submittedName>
        <fullName evidence="8">Major facilitator superfamily MFS_1</fullName>
    </submittedName>
</protein>
<dbReference type="InterPro" id="IPR011701">
    <property type="entry name" value="MFS"/>
</dbReference>
<feature type="transmembrane region" description="Helical" evidence="6">
    <location>
        <begin position="349"/>
        <end position="369"/>
    </location>
</feature>
<dbReference type="AlphaFoldDB" id="C0GEZ7"/>
<feature type="transmembrane region" description="Helical" evidence="6">
    <location>
        <begin position="162"/>
        <end position="182"/>
    </location>
</feature>
<dbReference type="Proteomes" id="UP000006443">
    <property type="component" value="Unassembled WGS sequence"/>
</dbReference>
<keyword evidence="5 6" id="KW-0472">Membrane</keyword>
<dbReference type="Gene3D" id="1.20.1250.20">
    <property type="entry name" value="MFS general substrate transporter like domains"/>
    <property type="match status" value="2"/>
</dbReference>
<keyword evidence="3 6" id="KW-0812">Transmembrane</keyword>
<accession>C0GEZ7</accession>
<feature type="transmembrane region" description="Helical" evidence="6">
    <location>
        <begin position="259"/>
        <end position="279"/>
    </location>
</feature>
<comment type="subcellular location">
    <subcellularLocation>
        <location evidence="1">Cell membrane</location>
        <topology evidence="1">Multi-pass membrane protein</topology>
    </subcellularLocation>
</comment>
<dbReference type="CDD" id="cd17353">
    <property type="entry name" value="MFS_OFA_like"/>
    <property type="match status" value="1"/>
</dbReference>
<sequence length="431" mass="45863">MSELNQKKGWVVAFAGFGSNLSLGVLYSWGMFAEALQSNYGWTATQTQIPYMVACAMFALLMVPGGRLQDKLGPKPVILTAAVLTAIGFLMSGLILTVAGLSIFFGMLFGAAIGFGYATTTPTAIKWFGAHKRGLISGIVVSGFGIASVYAAPLAGYLIEQFGLTSTFYILGAIFSIALFVFSRFMANPPADYVPQQPPTLVKGTKKTTCAEANYEWKEMVRTPQFYSLWLMFCFGALAGLLIIGQLRSIGIEQASLTPQWATALVVFFAVCNSLGRICCGFISDKLDRRMTVVSIFMIQVFTFSFFSGFTTPFTLFAGTAVVAFAYGGMLSLFPSITCDYFGVKNLGLNYGLVFTAWGAGGVFGPLLGGVVRDVTGTYNISYIVAVALSAVGILLALTTKAPSERKVLVSSSSVCPACGENIFEAGGKAG</sequence>
<evidence type="ECO:0000256" key="4">
    <source>
        <dbReference type="ARBA" id="ARBA00022989"/>
    </source>
</evidence>
<dbReference type="InterPro" id="IPR020846">
    <property type="entry name" value="MFS_dom"/>
</dbReference>
<dbReference type="OrthoDB" id="9793415at2"/>
<feature type="domain" description="Major facilitator superfamily (MFS) profile" evidence="7">
    <location>
        <begin position="8"/>
        <end position="405"/>
    </location>
</feature>
<feature type="transmembrane region" description="Helical" evidence="6">
    <location>
        <begin position="49"/>
        <end position="65"/>
    </location>
</feature>
<evidence type="ECO:0000256" key="5">
    <source>
        <dbReference type="ARBA" id="ARBA00023136"/>
    </source>
</evidence>
<evidence type="ECO:0000256" key="3">
    <source>
        <dbReference type="ARBA" id="ARBA00022692"/>
    </source>
</evidence>
<dbReference type="GO" id="GO:0022857">
    <property type="term" value="F:transmembrane transporter activity"/>
    <property type="evidence" value="ECO:0007669"/>
    <property type="project" value="InterPro"/>
</dbReference>
<evidence type="ECO:0000259" key="7">
    <source>
        <dbReference type="PROSITE" id="PS50850"/>
    </source>
</evidence>
<keyword evidence="2" id="KW-0813">Transport</keyword>
<feature type="transmembrane region" description="Helical" evidence="6">
    <location>
        <begin position="291"/>
        <end position="310"/>
    </location>
</feature>
<dbReference type="PROSITE" id="PS50850">
    <property type="entry name" value="MFS"/>
    <property type="match status" value="1"/>
</dbReference>
<proteinExistence type="predicted"/>
<evidence type="ECO:0000256" key="2">
    <source>
        <dbReference type="ARBA" id="ARBA00022448"/>
    </source>
</evidence>
<dbReference type="InterPro" id="IPR036259">
    <property type="entry name" value="MFS_trans_sf"/>
</dbReference>
<feature type="transmembrane region" description="Helical" evidence="6">
    <location>
        <begin position="9"/>
        <end position="29"/>
    </location>
</feature>
<dbReference type="InterPro" id="IPR050327">
    <property type="entry name" value="Proton-linked_MCT"/>
</dbReference>
<feature type="transmembrane region" description="Helical" evidence="6">
    <location>
        <begin position="103"/>
        <end position="128"/>
    </location>
</feature>
<dbReference type="PANTHER" id="PTHR11360">
    <property type="entry name" value="MONOCARBOXYLATE TRANSPORTER"/>
    <property type="match status" value="1"/>
</dbReference>
<feature type="transmembrane region" description="Helical" evidence="6">
    <location>
        <begin position="316"/>
        <end position="337"/>
    </location>
</feature>
<name>C0GEZ7_DETAL</name>
<dbReference type="STRING" id="555088.DealDRAFT_1056"/>
<gene>
    <name evidence="8" type="ORF">DealDRAFT_1056</name>
</gene>